<keyword evidence="2" id="KW-0614">Plasmid</keyword>
<sequence length="146" mass="16128">MNSLQVEQYLHQNIPISQQMAVSVVSIDEKGVILAAPLLPNINHHGTVFGGSISNLAILSAWTLVYVRLQELFINSRIVIRRNTVDYFQPLQGDFQAHCIAPVEDSWSSFVTNLDEKGKGRIILDAEITSSGICAAKFQGEYVALI</sequence>
<dbReference type="Proteomes" id="UP000217507">
    <property type="component" value="Plasmid Plasmid1 dna"/>
</dbReference>
<evidence type="ECO:0000259" key="1">
    <source>
        <dbReference type="Pfam" id="PF09500"/>
    </source>
</evidence>
<name>A0A1Z4KUE9_ANAVA</name>
<geneLocation type="plasmid" evidence="2">
    <name>plasmid1</name>
</geneLocation>
<dbReference type="InterPro" id="IPR029069">
    <property type="entry name" value="HotDog_dom_sf"/>
</dbReference>
<dbReference type="SUPFAM" id="SSF54637">
    <property type="entry name" value="Thioesterase/thiol ester dehydrase-isomerase"/>
    <property type="match status" value="1"/>
</dbReference>
<gene>
    <name evidence="2" type="ORF">NIES23_54740</name>
</gene>
<organism evidence="2 3">
    <name type="scientific">Trichormus variabilis NIES-23</name>
    <dbReference type="NCBI Taxonomy" id="1973479"/>
    <lineage>
        <taxon>Bacteria</taxon>
        <taxon>Bacillati</taxon>
        <taxon>Cyanobacteriota</taxon>
        <taxon>Cyanophyceae</taxon>
        <taxon>Nostocales</taxon>
        <taxon>Nostocaceae</taxon>
        <taxon>Trichormus</taxon>
    </lineage>
</organism>
<dbReference type="NCBIfam" id="TIGR02447">
    <property type="entry name" value="yiiD_Cterm"/>
    <property type="match status" value="1"/>
</dbReference>
<dbReference type="Pfam" id="PF09500">
    <property type="entry name" value="YiiD_C"/>
    <property type="match status" value="1"/>
</dbReference>
<dbReference type="AlphaFoldDB" id="A0A1Z4KUE9"/>
<reference evidence="2 3" key="1">
    <citation type="submission" date="2017-06" db="EMBL/GenBank/DDBJ databases">
        <title>Genome sequencing of cyanobaciteial culture collection at National Institute for Environmental Studies (NIES).</title>
        <authorList>
            <person name="Hirose Y."/>
            <person name="Shimura Y."/>
            <person name="Fujisawa T."/>
            <person name="Nakamura Y."/>
            <person name="Kawachi M."/>
        </authorList>
    </citation>
    <scope>NUCLEOTIDE SEQUENCE [LARGE SCALE GENOMIC DNA]</scope>
    <source>
        <strain evidence="2 3">NIES-23</strain>
        <plasmid evidence="3">Plasmid Plasmid1 dna</plasmid>
    </source>
</reference>
<feature type="domain" description="Thioesterase putative" evidence="1">
    <location>
        <begin position="5"/>
        <end position="145"/>
    </location>
</feature>
<dbReference type="EMBL" id="AP018217">
    <property type="protein sequence ID" value="BAY72646.1"/>
    <property type="molecule type" value="Genomic_DNA"/>
</dbReference>
<accession>A0A1Z4KUE9</accession>
<dbReference type="Gene3D" id="3.10.129.10">
    <property type="entry name" value="Hotdog Thioesterase"/>
    <property type="match status" value="1"/>
</dbReference>
<protein>
    <recommendedName>
        <fullName evidence="1">Thioesterase putative domain-containing protein</fullName>
    </recommendedName>
</protein>
<dbReference type="InterPro" id="IPR012660">
    <property type="entry name" value="YiiD_C"/>
</dbReference>
<proteinExistence type="predicted"/>
<evidence type="ECO:0000313" key="3">
    <source>
        <dbReference type="Proteomes" id="UP000217507"/>
    </source>
</evidence>
<evidence type="ECO:0000313" key="2">
    <source>
        <dbReference type="EMBL" id="BAY72646.1"/>
    </source>
</evidence>